<dbReference type="FunFam" id="3.40.50.1000:FF:000270">
    <property type="entry name" value="Nuclear envelope-endoplasmic reticulum network protein"/>
    <property type="match status" value="1"/>
</dbReference>
<dbReference type="PANTHER" id="PTHR12210">
    <property type="entry name" value="DULLARD PROTEIN PHOSPHATASE"/>
    <property type="match status" value="1"/>
</dbReference>
<dbReference type="SMART" id="SM00577">
    <property type="entry name" value="CPDc"/>
    <property type="match status" value="1"/>
</dbReference>
<dbReference type="AlphaFoldDB" id="A0A0D6ENQ7"/>
<dbReference type="InterPro" id="IPR023214">
    <property type="entry name" value="HAD_sf"/>
</dbReference>
<dbReference type="PROSITE" id="PS50969">
    <property type="entry name" value="FCP1"/>
    <property type="match status" value="1"/>
</dbReference>
<evidence type="ECO:0000313" key="4">
    <source>
        <dbReference type="Proteomes" id="UP000243876"/>
    </source>
</evidence>
<dbReference type="InterPro" id="IPR004274">
    <property type="entry name" value="FCP1_dom"/>
</dbReference>
<dbReference type="OrthoDB" id="277011at2759"/>
<dbReference type="SUPFAM" id="SSF56784">
    <property type="entry name" value="HAD-like"/>
    <property type="match status" value="1"/>
</dbReference>
<dbReference type="Gene3D" id="3.40.50.1000">
    <property type="entry name" value="HAD superfamily/HAD-like"/>
    <property type="match status" value="1"/>
</dbReference>
<dbReference type="InterPro" id="IPR036412">
    <property type="entry name" value="HAD-like_sf"/>
</dbReference>
<organism evidence="3 4">
    <name type="scientific">Sporidiobolus salmonicolor</name>
    <name type="common">Yeast-like fungus</name>
    <name type="synonym">Sporobolomyces salmonicolor</name>
    <dbReference type="NCBI Taxonomy" id="5005"/>
    <lineage>
        <taxon>Eukaryota</taxon>
        <taxon>Fungi</taxon>
        <taxon>Dikarya</taxon>
        <taxon>Basidiomycota</taxon>
        <taxon>Pucciniomycotina</taxon>
        <taxon>Microbotryomycetes</taxon>
        <taxon>Sporidiobolales</taxon>
        <taxon>Sporidiobolaceae</taxon>
        <taxon>Sporobolomyces</taxon>
    </lineage>
</organism>
<gene>
    <name evidence="3" type="primary">SPOSA6832_03403</name>
</gene>
<evidence type="ECO:0000259" key="2">
    <source>
        <dbReference type="PROSITE" id="PS50969"/>
    </source>
</evidence>
<reference evidence="4" key="1">
    <citation type="submission" date="2015-02" db="EMBL/GenBank/DDBJ databases">
        <authorList>
            <person name="Gon?alves P."/>
        </authorList>
    </citation>
    <scope>NUCLEOTIDE SEQUENCE [LARGE SCALE GENOMIC DNA]</scope>
</reference>
<protein>
    <submittedName>
        <fullName evidence="3">SPOSA6832_03403-mRNA-1:cds</fullName>
    </submittedName>
</protein>
<accession>A0A0D6ENQ7</accession>
<feature type="non-terminal residue" evidence="3">
    <location>
        <position position="1"/>
    </location>
</feature>
<dbReference type="Proteomes" id="UP000243876">
    <property type="component" value="Unassembled WGS sequence"/>
</dbReference>
<keyword evidence="4" id="KW-1185">Reference proteome</keyword>
<proteinExistence type="predicted"/>
<feature type="domain" description="FCP1 homology" evidence="2">
    <location>
        <begin position="179"/>
        <end position="354"/>
    </location>
</feature>
<feature type="region of interest" description="Disordered" evidence="1">
    <location>
        <begin position="147"/>
        <end position="168"/>
    </location>
</feature>
<dbReference type="InterPro" id="IPR011948">
    <property type="entry name" value="Dullard_phosphatase"/>
</dbReference>
<feature type="compositionally biased region" description="Basic and acidic residues" evidence="1">
    <location>
        <begin position="15"/>
        <end position="34"/>
    </location>
</feature>
<evidence type="ECO:0000313" key="3">
    <source>
        <dbReference type="EMBL" id="CEQ41672.1"/>
    </source>
</evidence>
<dbReference type="InterPro" id="IPR050365">
    <property type="entry name" value="TIM50"/>
</dbReference>
<evidence type="ECO:0000256" key="1">
    <source>
        <dbReference type="SAM" id="MobiDB-lite"/>
    </source>
</evidence>
<dbReference type="NCBIfam" id="TIGR02251">
    <property type="entry name" value="HIF-SF_euk"/>
    <property type="match status" value="1"/>
</dbReference>
<dbReference type="Pfam" id="PF03031">
    <property type="entry name" value="NIF"/>
    <property type="match status" value="1"/>
</dbReference>
<feature type="compositionally biased region" description="Pro residues" evidence="1">
    <location>
        <begin position="155"/>
        <end position="166"/>
    </location>
</feature>
<dbReference type="GO" id="GO:0016791">
    <property type="term" value="F:phosphatase activity"/>
    <property type="evidence" value="ECO:0007669"/>
    <property type="project" value="InterPro"/>
</dbReference>
<dbReference type="CDD" id="cd07521">
    <property type="entry name" value="HAD_FCP1-like"/>
    <property type="match status" value="1"/>
</dbReference>
<feature type="region of interest" description="Disordered" evidence="1">
    <location>
        <begin position="1"/>
        <end position="59"/>
    </location>
</feature>
<dbReference type="EMBL" id="CENE01000016">
    <property type="protein sequence ID" value="CEQ41672.1"/>
    <property type="molecule type" value="Genomic_DNA"/>
</dbReference>
<sequence>MNTLSYFLGSRKGKSRADEDDHGRIMHLEEDPVRDGATVKTEVERDEGVEAAPPSSLVVHEKSSGAGAMSAADDRPSWPCVARLARLWPFRLTASLYVLIRRFLSLFGIPSAPRPNFNSILAPVPAALSTDPEKHARSNTTILSLSLRRARTPSVSPPPSPSPMPFPSGLIIPRPVRTPRLTPKTLVLDLDETLIHSTSRPSASMMGRGGRAAPKGLKATVVEVVLDGRSTVYTVYKRPWVDFFLRKVSSWYTVIIFTASLPEYADPVIDWLDGGDGRGGLIGGRLFRAQCLARNGSYVKDLSVVEKDLARVCLVDNSPVSYAINQANGIPIEGWINDPHDECLLDLLPMLDSLRFTNDVRRVLGLKGFGRTAIGEARPRK</sequence>
<name>A0A0D6ENQ7_SPOSA</name>